<keyword evidence="8" id="KW-0812">Transmembrane</keyword>
<dbReference type="InterPro" id="IPR002223">
    <property type="entry name" value="Kunitz_BPTI"/>
</dbReference>
<keyword evidence="3" id="KW-0272">Extracellular matrix</keyword>
<dbReference type="Gene3D" id="2.60.40.4060">
    <property type="entry name" value="Reeler domain"/>
    <property type="match status" value="1"/>
</dbReference>
<feature type="region of interest" description="Disordered" evidence="7">
    <location>
        <begin position="586"/>
        <end position="610"/>
    </location>
</feature>
<dbReference type="InterPro" id="IPR002861">
    <property type="entry name" value="Reeler_dom"/>
</dbReference>
<dbReference type="GO" id="GO:0007155">
    <property type="term" value="P:cell adhesion"/>
    <property type="evidence" value="ECO:0007669"/>
    <property type="project" value="UniProtKB-KW"/>
</dbReference>
<proteinExistence type="predicted"/>
<feature type="domain" description="BPTI/Kunitz inhibitor" evidence="9">
    <location>
        <begin position="732"/>
        <end position="785"/>
    </location>
</feature>
<dbReference type="VEuPathDB" id="VectorBase:MDOA000699"/>
<dbReference type="FunFam" id="2.60.40.2130:FF:000002">
    <property type="entry name" value="Putative Spondin-1"/>
    <property type="match status" value="1"/>
</dbReference>
<dbReference type="GO" id="GO:0004867">
    <property type="term" value="F:serine-type endopeptidase inhibitor activity"/>
    <property type="evidence" value="ECO:0007669"/>
    <property type="project" value="InterPro"/>
</dbReference>
<dbReference type="InterPro" id="IPR038678">
    <property type="entry name" value="Spondin_N_sf"/>
</dbReference>
<evidence type="ECO:0000256" key="7">
    <source>
        <dbReference type="SAM" id="MobiDB-lite"/>
    </source>
</evidence>
<keyword evidence="3" id="KW-0964">Secreted</keyword>
<dbReference type="InterPro" id="IPR036383">
    <property type="entry name" value="TSP1_rpt_sf"/>
</dbReference>
<feature type="domain" description="Spondin" evidence="11">
    <location>
        <begin position="182"/>
        <end position="374"/>
    </location>
</feature>
<dbReference type="EnsemblMetazoa" id="MDOA000699-RA">
    <property type="protein sequence ID" value="MDOA000699-PA"/>
    <property type="gene ID" value="MDOA000699"/>
</dbReference>
<evidence type="ECO:0000256" key="4">
    <source>
        <dbReference type="ARBA" id="ARBA00022737"/>
    </source>
</evidence>
<dbReference type="KEGG" id="mde:101892321"/>
<dbReference type="InterPro" id="IPR036880">
    <property type="entry name" value="Kunitz_BPTI_sf"/>
</dbReference>
<evidence type="ECO:0000259" key="11">
    <source>
        <dbReference type="PROSITE" id="PS51020"/>
    </source>
</evidence>
<dbReference type="Pfam" id="PF00090">
    <property type="entry name" value="TSP_1"/>
    <property type="match status" value="2"/>
</dbReference>
<dbReference type="PROSITE" id="PS51020">
    <property type="entry name" value="SPONDIN"/>
    <property type="match status" value="1"/>
</dbReference>
<reference evidence="12" key="1">
    <citation type="submission" date="2020-05" db="UniProtKB">
        <authorList>
            <consortium name="EnsemblMetazoa"/>
        </authorList>
    </citation>
    <scope>IDENTIFICATION</scope>
    <source>
        <strain evidence="12">Aabys</strain>
    </source>
</reference>
<gene>
    <name evidence="12" type="primary">101892321</name>
</gene>
<evidence type="ECO:0000259" key="10">
    <source>
        <dbReference type="PROSITE" id="PS51019"/>
    </source>
</evidence>
<keyword evidence="5" id="KW-0130">Cell adhesion</keyword>
<accession>A0A1I8M2X4</accession>
<name>A0A1I8M2X4_MUSDO</name>
<comment type="subcellular location">
    <subcellularLocation>
        <location evidence="1">Secreted</location>
        <location evidence="1">Extracellular space</location>
        <location evidence="1">Extracellular matrix</location>
    </subcellularLocation>
</comment>
<keyword evidence="8" id="KW-0472">Membrane</keyword>
<dbReference type="GO" id="GO:0031012">
    <property type="term" value="C:extracellular matrix"/>
    <property type="evidence" value="ECO:0007669"/>
    <property type="project" value="TreeGrafter"/>
</dbReference>
<dbReference type="InterPro" id="IPR051418">
    <property type="entry name" value="Spondin/Thrombospondin_T1"/>
</dbReference>
<evidence type="ECO:0000256" key="3">
    <source>
        <dbReference type="ARBA" id="ARBA00022530"/>
    </source>
</evidence>
<dbReference type="InterPro" id="IPR009465">
    <property type="entry name" value="Spondin_N"/>
</dbReference>
<dbReference type="Gene3D" id="2.20.100.10">
    <property type="entry name" value="Thrombospondin type-1 (TSP1) repeat"/>
    <property type="match status" value="2"/>
</dbReference>
<sequence length="820" mass="93946">MENWKSYFLGIYIVTTILQTGNVFAILCSRYPQNTLAPKAPVDDNFAITITGNAQTYLLGQTYNVSLQAYNGRRFISAKLALENDNGDLVMNSDLGHFELIDPVESRFSADCVNMIETTNTNPKTRLDMAWVAPSEPGFGCVLIRATVIHHRDVWFMDDGLLTKRICEEAVDDLESQKKDEEGKECCACDEARYEITFEGMWSRNLHPKDFPAKGWLAKFSDILGAAHTSDYRFWDSGELASSAMQEFAEHGSSRGLEQEFNNYFKEKKIRTILKARGPSFPYLNNPTLAWLRVDPSRHQLSLASKITPSPDWIVGVAGLELCLANCTWIEEKVISLYPWDIGTDAGPSYTSPDQPQLPPDVIRRMRSDFPSDPRSPFYDPTGAPMKPMAMLKIKRQRLYERKCTDEDSNNADDIPRECHTHPWSAWSECSAECGLGTRSRSRVYKQPEVASIYNCDEIVIKRQVEPCSGACSKSDNPPWLQEEDENGEGDHLLKSLRPMIKRGGGRSNVDCAGQWSAWSACNATCGVGFKMRRKILDARAQRECLEEDLYEYEKCFVSNVACRRFNVQPVVGATTHLENNFENPQENTLFDSEHGDNENYPLSSSVTEPEFPYERVPNSYKHIDEFAVDTNLPEYNYNNQEEDLVPSYGGIQAENLRQEPPGPYISNYHSEGFYEPEETKRFQYLRRNNQQIVLDRNRKALQYSQRNVLPGHPNLYDDTNSLLLQSIPVHCYQPLSVVECSDNRVISNYWFYNFCTDECMLYAADICDPNTNKFPSFERCEQQCANPLRRLPNFLRRKQLQSPFCQRLLRNSRKRAYTF</sequence>
<dbReference type="NCBIfam" id="NF038123">
    <property type="entry name" value="NF038123_dom"/>
    <property type="match status" value="1"/>
</dbReference>
<dbReference type="PANTHER" id="PTHR11311:SF16">
    <property type="entry name" value="SPONDIN-1"/>
    <property type="match status" value="1"/>
</dbReference>
<dbReference type="SUPFAM" id="SSF82895">
    <property type="entry name" value="TSP-1 type 1 repeat"/>
    <property type="match status" value="2"/>
</dbReference>
<dbReference type="SMART" id="SM00131">
    <property type="entry name" value="KU"/>
    <property type="match status" value="1"/>
</dbReference>
<dbReference type="PROSITE" id="PS50279">
    <property type="entry name" value="BPTI_KUNITZ_2"/>
    <property type="match status" value="1"/>
</dbReference>
<dbReference type="CDD" id="cd08544">
    <property type="entry name" value="Reeler"/>
    <property type="match status" value="1"/>
</dbReference>
<evidence type="ECO:0000256" key="1">
    <source>
        <dbReference type="ARBA" id="ARBA00004498"/>
    </source>
</evidence>
<keyword evidence="8" id="KW-1133">Transmembrane helix</keyword>
<dbReference type="SMART" id="SM00209">
    <property type="entry name" value="TSP1"/>
    <property type="match status" value="2"/>
</dbReference>
<evidence type="ECO:0000256" key="8">
    <source>
        <dbReference type="SAM" id="Phobius"/>
    </source>
</evidence>
<evidence type="ECO:0000256" key="2">
    <source>
        <dbReference type="ARBA" id="ARBA00019594"/>
    </source>
</evidence>
<dbReference type="STRING" id="7370.A0A1I8M2X4"/>
<dbReference type="PROSITE" id="PS51019">
    <property type="entry name" value="REELIN"/>
    <property type="match status" value="1"/>
</dbReference>
<dbReference type="Gene3D" id="4.10.410.10">
    <property type="entry name" value="Pancreatic trypsin inhibitor Kunitz domain"/>
    <property type="match status" value="1"/>
</dbReference>
<evidence type="ECO:0000256" key="5">
    <source>
        <dbReference type="ARBA" id="ARBA00022889"/>
    </source>
</evidence>
<evidence type="ECO:0000259" key="9">
    <source>
        <dbReference type="PROSITE" id="PS50279"/>
    </source>
</evidence>
<feature type="transmembrane region" description="Helical" evidence="8">
    <location>
        <begin position="7"/>
        <end position="27"/>
    </location>
</feature>
<dbReference type="Pfam" id="PF06468">
    <property type="entry name" value="Spond_N"/>
    <property type="match status" value="1"/>
</dbReference>
<dbReference type="InterPro" id="IPR042307">
    <property type="entry name" value="Reeler_sf"/>
</dbReference>
<dbReference type="PROSITE" id="PS50092">
    <property type="entry name" value="TSP1"/>
    <property type="match status" value="2"/>
</dbReference>
<dbReference type="eggNOG" id="KOG3539">
    <property type="taxonomic scope" value="Eukaryota"/>
</dbReference>
<feature type="domain" description="Reelin" evidence="10">
    <location>
        <begin position="13"/>
        <end position="179"/>
    </location>
</feature>
<dbReference type="VEuPathDB" id="VectorBase:MDOMA2_015852"/>
<evidence type="ECO:0000313" key="12">
    <source>
        <dbReference type="EnsemblMetazoa" id="MDOA000699-PA"/>
    </source>
</evidence>
<protein>
    <recommendedName>
        <fullName evidence="2">Spondin-1</fullName>
    </recommendedName>
    <alternativeName>
        <fullName evidence="6">F-spondin</fullName>
    </alternativeName>
</protein>
<dbReference type="InterPro" id="IPR000884">
    <property type="entry name" value="TSP1_rpt"/>
</dbReference>
<dbReference type="Pfam" id="PF02014">
    <property type="entry name" value="Reeler"/>
    <property type="match status" value="1"/>
</dbReference>
<dbReference type="Pfam" id="PF00014">
    <property type="entry name" value="Kunitz_BPTI"/>
    <property type="match status" value="1"/>
</dbReference>
<dbReference type="OrthoDB" id="347314at2759"/>
<dbReference type="SUPFAM" id="SSF57362">
    <property type="entry name" value="BPTI-like"/>
    <property type="match status" value="1"/>
</dbReference>
<dbReference type="AlphaFoldDB" id="A0A1I8M2X4"/>
<keyword evidence="4" id="KW-0677">Repeat</keyword>
<dbReference type="RefSeq" id="XP_005181646.2">
    <property type="nucleotide sequence ID" value="XM_005181589.4"/>
</dbReference>
<organism evidence="12">
    <name type="scientific">Musca domestica</name>
    <name type="common">House fly</name>
    <dbReference type="NCBI Taxonomy" id="7370"/>
    <lineage>
        <taxon>Eukaryota</taxon>
        <taxon>Metazoa</taxon>
        <taxon>Ecdysozoa</taxon>
        <taxon>Arthropoda</taxon>
        <taxon>Hexapoda</taxon>
        <taxon>Insecta</taxon>
        <taxon>Pterygota</taxon>
        <taxon>Neoptera</taxon>
        <taxon>Endopterygota</taxon>
        <taxon>Diptera</taxon>
        <taxon>Brachycera</taxon>
        <taxon>Muscomorpha</taxon>
        <taxon>Muscoidea</taxon>
        <taxon>Muscidae</taxon>
        <taxon>Musca</taxon>
    </lineage>
</organism>
<evidence type="ECO:0000256" key="6">
    <source>
        <dbReference type="ARBA" id="ARBA00030964"/>
    </source>
</evidence>
<dbReference type="PANTHER" id="PTHR11311">
    <property type="entry name" value="SPONDIN"/>
    <property type="match status" value="1"/>
</dbReference>
<dbReference type="Gene3D" id="2.60.40.2130">
    <property type="entry name" value="F-spondin domain"/>
    <property type="match status" value="1"/>
</dbReference>